<accession>A0A2T0KIX8</accession>
<dbReference type="EMBL" id="PVMZ01000003">
    <property type="protein sequence ID" value="PRX23479.1"/>
    <property type="molecule type" value="Genomic_DNA"/>
</dbReference>
<evidence type="ECO:0000256" key="1">
    <source>
        <dbReference type="SAM" id="MobiDB-lite"/>
    </source>
</evidence>
<protein>
    <submittedName>
        <fullName evidence="2">SPP1 Gp6-like portal protein</fullName>
    </submittedName>
</protein>
<organism evidence="2 3">
    <name type="scientific">Actinoplanes italicus</name>
    <dbReference type="NCBI Taxonomy" id="113567"/>
    <lineage>
        <taxon>Bacteria</taxon>
        <taxon>Bacillati</taxon>
        <taxon>Actinomycetota</taxon>
        <taxon>Actinomycetes</taxon>
        <taxon>Micromonosporales</taxon>
        <taxon>Micromonosporaceae</taxon>
        <taxon>Actinoplanes</taxon>
    </lineage>
</organism>
<evidence type="ECO:0000313" key="3">
    <source>
        <dbReference type="Proteomes" id="UP000239415"/>
    </source>
</evidence>
<feature type="compositionally biased region" description="Acidic residues" evidence="1">
    <location>
        <begin position="522"/>
        <end position="536"/>
    </location>
</feature>
<dbReference type="OrthoDB" id="3268708at2"/>
<feature type="region of interest" description="Disordered" evidence="1">
    <location>
        <begin position="498"/>
        <end position="536"/>
    </location>
</feature>
<dbReference type="RefSeq" id="WP_106317106.1">
    <property type="nucleotide sequence ID" value="NZ_BOMO01000041.1"/>
</dbReference>
<dbReference type="AlphaFoldDB" id="A0A2T0KIX8"/>
<sequence>MPIPTEGAWPPPEFAPAYQAYTDWDAWYDGTADKLRNVYRWRDSNGQSLPPSQRARAGQYAGGLVGTISRWLWGSPPPQGARDGRIHIPLPADLARTAADLIFSEPPAITSENDAVTARLEQLEEDGLHTLLLHAAEAASALGDVYLRPVRDPEVYKDRAFLATVHADGAIPLIRWGRLIEVTFWSVLASDGDKVVRLLEHHERGRIVHAVHEGTHDKLGRPVPLTDYSASAHLADLVDETGSEETKLDRLDVVRIPNAGPQRTWRTIAGLKYLGRSDFQGNEPIFDQIDETWTSWMRDVRLAKARLVVPDHFLQSQGRGNGATFDADREVWAAVNSMGNREAAMGQQISAHQFAIRWQEHKETAESLNTQALRHAGLSSQTLGEEGNIAVTATEAQAKERMSFTTRGNRISGAWKPGIRDAVELLLEYERAWGLAAAVDPEKPNVEFGDSVSDGPETVARVIQLLNAASAISIETSVRMVHPDWDDTQVREEISRIREDQRSAISVEETLGGHAGNGPPGSEDEDDDAAEDKPEE</sequence>
<gene>
    <name evidence="2" type="ORF">CLV67_103227</name>
</gene>
<comment type="caution">
    <text evidence="2">The sequence shown here is derived from an EMBL/GenBank/DDBJ whole genome shotgun (WGS) entry which is preliminary data.</text>
</comment>
<reference evidence="2 3" key="1">
    <citation type="submission" date="2018-03" db="EMBL/GenBank/DDBJ databases">
        <title>Genomic Encyclopedia of Archaeal and Bacterial Type Strains, Phase II (KMG-II): from individual species to whole genera.</title>
        <authorList>
            <person name="Goeker M."/>
        </authorList>
    </citation>
    <scope>NUCLEOTIDE SEQUENCE [LARGE SCALE GENOMIC DNA]</scope>
    <source>
        <strain evidence="2 3">DSM 43146</strain>
    </source>
</reference>
<dbReference type="InterPro" id="IPR021145">
    <property type="entry name" value="Portal_protein_SPP1_Gp6-like"/>
</dbReference>
<dbReference type="Proteomes" id="UP000239415">
    <property type="component" value="Unassembled WGS sequence"/>
</dbReference>
<dbReference type="Pfam" id="PF05133">
    <property type="entry name" value="SPP1_portal"/>
    <property type="match status" value="1"/>
</dbReference>
<keyword evidence="3" id="KW-1185">Reference proteome</keyword>
<evidence type="ECO:0000313" key="2">
    <source>
        <dbReference type="EMBL" id="PRX23479.1"/>
    </source>
</evidence>
<proteinExistence type="predicted"/>
<name>A0A2T0KIX8_9ACTN</name>